<dbReference type="EMBL" id="BOVK01000053">
    <property type="protein sequence ID" value="GIQ70652.1"/>
    <property type="molecule type" value="Genomic_DNA"/>
</dbReference>
<dbReference type="GO" id="GO:0030313">
    <property type="term" value="C:cell envelope"/>
    <property type="evidence" value="ECO:0007669"/>
    <property type="project" value="UniProtKB-SubCell"/>
</dbReference>
<evidence type="ECO:0000313" key="5">
    <source>
        <dbReference type="Proteomes" id="UP000677918"/>
    </source>
</evidence>
<sequence>MLRRMKKSLPLSFLLLILFLSGCIGTGFGNFSIFLTEPLHAGEEVQIRFSDGSTDYFTEIYANEPCIVTTSTQCTRVFVENYPTDKIIVGAYITDNNVSWVPSYTYSTNSRAVEGTAIHDSKPEIPAQYYQLATMEDSSVEGYSNVAFAILGINNSGELALVDGRTEVFALADSVTFRNYDVEDPQHLVTSTSGGFSSFTTDGQVMFVMKTDELDLEQLTLHSGPTLLQELQEEPLHITYNGNGAEGSAPSDSKAYYPGIVDTVEVLGQGDLTKTGHSFAGWNATGTFSEAVYKEGDTFTISEETTLYAVWTPNPYLVTYNGNGDDGTGAAPSAVTEGYGTDITVSGNTGNLVKAGYSFAGWNTAADGSGTSYPAGSSFTIPASDTTLYAQWKINGYPVTYNGNGDDGTGTVPSAVTEEYGTAVTVSGNTGNLVKAGYSFAGWNTAADGSGTSYPAGSSFTIPASATTLYAQWHSGNAMLGDLSVSPGTLDFNPSQANYTVDVGHDVEKVDIYISKGDPTQTLMVPDAVYQSVTDSVYHYELSNLVVGENPLQIQVAAQDGTDNKYNLIIQRLSTQPLSNNADLSGLTLSNGELSPAFAALETSYTAGVRNGVRSLTVTAALADGNASAKVSVNDGAAVALASGTASGELALNVGVNTISIAVTAEDGTSKTYTIEVTRARSSGGSTGGSGGGGGVPSGPIDQNESDLAVTIDGETEQAIATATASEQNGQAVLYVTVDAAKLTERLTHAASQSVVTIPVASMADKVTVALTGEAVKAMENKQATLDVRTPNGSYTLPASEIAIEQLAAQLGAGIALENITVHVDIAKSGSAAAELLESASIQGNFTVIVPPVDFTVTAEFNGQAVQVTKFNAFVEREIPIPAGVDASMITAAVVLNEDGTTRSVPMKIVTRDGVAYAVINSLTNSTYALVSYPVAFSDVEQHWAKNAVNNMGSRMVISGFEDGQFQPDQAITRAEFAAILVRGLGLKPEEGTSSFSDVRANAWYSSAVNTATAYGLINGFEDGAFRPNDKITREQAMVIIAKAMAITELQGASSEQSAAANLQSFTDASDVSNWAKNGVADSVQAGIVSGRGSDSLAPQDLMTRAEVAAIIERLLESAELI</sequence>
<name>A0A8J4H441_9BACL</name>
<comment type="caution">
    <text evidence="4">The sequence shown here is derived from an EMBL/GenBank/DDBJ whole genome shotgun (WGS) entry which is preliminary data.</text>
</comment>
<dbReference type="InterPro" id="IPR001119">
    <property type="entry name" value="SLH_dom"/>
</dbReference>
<evidence type="ECO:0000313" key="4">
    <source>
        <dbReference type="EMBL" id="GIQ70652.1"/>
    </source>
</evidence>
<dbReference type="PANTHER" id="PTHR43308">
    <property type="entry name" value="OUTER MEMBRANE PROTEIN ALPHA-RELATED"/>
    <property type="match status" value="1"/>
</dbReference>
<keyword evidence="5" id="KW-1185">Reference proteome</keyword>
<dbReference type="PROSITE" id="PS51272">
    <property type="entry name" value="SLH"/>
    <property type="match status" value="3"/>
</dbReference>
<dbReference type="PANTHER" id="PTHR43308:SF5">
    <property type="entry name" value="S-LAYER PROTEIN _ PEPTIDOGLYCAN ENDO-BETA-N-ACETYLGLUCOSAMINIDASE"/>
    <property type="match status" value="1"/>
</dbReference>
<feature type="domain" description="SLH" evidence="3">
    <location>
        <begin position="1063"/>
        <end position="1122"/>
    </location>
</feature>
<dbReference type="Pfam" id="PF00395">
    <property type="entry name" value="SLH"/>
    <property type="match status" value="3"/>
</dbReference>
<comment type="subcellular location">
    <subcellularLocation>
        <location evidence="1">Cell envelope</location>
    </subcellularLocation>
</comment>
<dbReference type="Pfam" id="PF09479">
    <property type="entry name" value="Flg_new"/>
    <property type="match status" value="3"/>
</dbReference>
<protein>
    <recommendedName>
        <fullName evidence="3">SLH domain-containing protein</fullName>
    </recommendedName>
</protein>
<feature type="compositionally biased region" description="Gly residues" evidence="2">
    <location>
        <begin position="685"/>
        <end position="697"/>
    </location>
</feature>
<evidence type="ECO:0000256" key="2">
    <source>
        <dbReference type="SAM" id="MobiDB-lite"/>
    </source>
</evidence>
<dbReference type="InterPro" id="IPR013378">
    <property type="entry name" value="InlB-like_B-rpt"/>
</dbReference>
<dbReference type="PROSITE" id="PS51257">
    <property type="entry name" value="PROKAR_LIPOPROTEIN"/>
    <property type="match status" value="1"/>
</dbReference>
<reference evidence="4" key="1">
    <citation type="submission" date="2021-04" db="EMBL/GenBank/DDBJ databases">
        <title>Draft genome sequence of Xylanibacillus composti strain K13.</title>
        <authorList>
            <person name="Uke A."/>
            <person name="Chhe C."/>
            <person name="Baramee S."/>
            <person name="Kosugi A."/>
        </authorList>
    </citation>
    <scope>NUCLEOTIDE SEQUENCE</scope>
    <source>
        <strain evidence="4">K13</strain>
    </source>
</reference>
<dbReference type="Gene3D" id="2.60.40.4270">
    <property type="entry name" value="Listeria-Bacteroides repeat domain"/>
    <property type="match status" value="3"/>
</dbReference>
<evidence type="ECO:0000256" key="1">
    <source>
        <dbReference type="ARBA" id="ARBA00004196"/>
    </source>
</evidence>
<dbReference type="InterPro" id="IPR051465">
    <property type="entry name" value="Cell_Envelope_Struct_Comp"/>
</dbReference>
<accession>A0A8J4H441</accession>
<feature type="domain" description="SLH" evidence="3">
    <location>
        <begin position="996"/>
        <end position="1055"/>
    </location>
</feature>
<dbReference type="Pfam" id="PF12733">
    <property type="entry name" value="Cadherin-like"/>
    <property type="match status" value="2"/>
</dbReference>
<dbReference type="InterPro" id="IPR042229">
    <property type="entry name" value="Listeria/Bacterioides_rpt_sf"/>
</dbReference>
<organism evidence="4 5">
    <name type="scientific">Xylanibacillus composti</name>
    <dbReference type="NCBI Taxonomy" id="1572762"/>
    <lineage>
        <taxon>Bacteria</taxon>
        <taxon>Bacillati</taxon>
        <taxon>Bacillota</taxon>
        <taxon>Bacilli</taxon>
        <taxon>Bacillales</taxon>
        <taxon>Paenibacillaceae</taxon>
        <taxon>Xylanibacillus</taxon>
    </lineage>
</organism>
<dbReference type="AlphaFoldDB" id="A0A8J4H441"/>
<proteinExistence type="predicted"/>
<feature type="region of interest" description="Disordered" evidence="2">
    <location>
        <begin position="679"/>
        <end position="705"/>
    </location>
</feature>
<dbReference type="NCBIfam" id="TIGR02543">
    <property type="entry name" value="List_Bact_rpt"/>
    <property type="match status" value="1"/>
</dbReference>
<dbReference type="InterPro" id="IPR025883">
    <property type="entry name" value="Cadherin-like_domain"/>
</dbReference>
<dbReference type="Proteomes" id="UP000677918">
    <property type="component" value="Unassembled WGS sequence"/>
</dbReference>
<gene>
    <name evidence="4" type="ORF">XYCOK13_34760</name>
</gene>
<feature type="domain" description="SLH" evidence="3">
    <location>
        <begin position="932"/>
        <end position="995"/>
    </location>
</feature>
<evidence type="ECO:0000259" key="3">
    <source>
        <dbReference type="PROSITE" id="PS51272"/>
    </source>
</evidence>